<feature type="domain" description="Methyltransferase type 11" evidence="1">
    <location>
        <begin position="50"/>
        <end position="146"/>
    </location>
</feature>
<evidence type="ECO:0000313" key="5">
    <source>
        <dbReference type="Proteomes" id="UP001567571"/>
    </source>
</evidence>
<keyword evidence="5" id="KW-1185">Reference proteome</keyword>
<evidence type="ECO:0000259" key="1">
    <source>
        <dbReference type="Pfam" id="PF08241"/>
    </source>
</evidence>
<dbReference type="PANTHER" id="PTHR42912:SF93">
    <property type="entry name" value="N6-ADENOSINE-METHYLTRANSFERASE TMT1A"/>
    <property type="match status" value="1"/>
</dbReference>
<organism evidence="2 4">
    <name type="scientific">Halorubrum ejinorense</name>
    <dbReference type="NCBI Taxonomy" id="425309"/>
    <lineage>
        <taxon>Archaea</taxon>
        <taxon>Methanobacteriati</taxon>
        <taxon>Methanobacteriota</taxon>
        <taxon>Stenosarchaea group</taxon>
        <taxon>Halobacteria</taxon>
        <taxon>Halobacteriales</taxon>
        <taxon>Haloferacaceae</taxon>
        <taxon>Halorubrum</taxon>
    </lineage>
</organism>
<keyword evidence="3" id="KW-0489">Methyltransferase</keyword>
<comment type="caution">
    <text evidence="2">The sequence shown here is derived from an EMBL/GenBank/DDBJ whole genome shotgun (WGS) entry which is preliminary data.</text>
</comment>
<reference evidence="3 5" key="3">
    <citation type="submission" date="2024-06" db="EMBL/GenBank/DDBJ databases">
        <title>Halorubrum miltondacostae sp. nov., a potential PHA producer isolated from an inland solar saltern in Rio Maior, Portugal.</title>
        <authorList>
            <person name="Albuquerque L."/>
            <person name="Viver T."/>
            <person name="Barroso C."/>
            <person name="Claudino R."/>
            <person name="Galvan M."/>
            <person name="Simoes G."/>
            <person name="Lobo Da Cunha A."/>
            <person name="Egas C."/>
        </authorList>
    </citation>
    <scope>NUCLEOTIDE SEQUENCE [LARGE SCALE GENOMIC DNA]</scope>
    <source>
        <strain evidence="3 5">DSM 18646</strain>
    </source>
</reference>
<evidence type="ECO:0000313" key="4">
    <source>
        <dbReference type="Proteomes" id="UP001501425"/>
    </source>
</evidence>
<dbReference type="SUPFAM" id="SSF53335">
    <property type="entry name" value="S-adenosyl-L-methionine-dependent methyltransferases"/>
    <property type="match status" value="1"/>
</dbReference>
<dbReference type="InterPro" id="IPR013216">
    <property type="entry name" value="Methyltransf_11"/>
</dbReference>
<proteinExistence type="predicted"/>
<gene>
    <name evidence="3" type="ORF">ABNG02_05835</name>
    <name evidence="2" type="ORF">GCM10008994_21730</name>
</gene>
<name>A0AAV3SUG3_9EURY</name>
<sequence length="206" mass="22043">MVDDPARRGQRVYDRWATYGPAYRLVDRLSRSMREAAVRALAPDAADTVVDLGCGPGGSFPLLAEAVGPEGEVIGVDYSAEMVRAAAERAAAYPSVSVLRADASELGLRADSVDGVFASLALSAMPDVEAVFDEIERVVRPGGRVAVIDGRVPDGAFGNAVMKAYRRVVNFQHADVLADLQRRFESVTVVERFDAGLGFVARVDVD</sequence>
<evidence type="ECO:0000313" key="3">
    <source>
        <dbReference type="EMBL" id="MEZ3166842.1"/>
    </source>
</evidence>
<dbReference type="Pfam" id="PF08241">
    <property type="entry name" value="Methyltransf_11"/>
    <property type="match status" value="1"/>
</dbReference>
<accession>A0AAV3SUG3</accession>
<keyword evidence="3" id="KW-0808">Transferase</keyword>
<evidence type="ECO:0000313" key="2">
    <source>
        <dbReference type="EMBL" id="GAA0546528.1"/>
    </source>
</evidence>
<dbReference type="InterPro" id="IPR029063">
    <property type="entry name" value="SAM-dependent_MTases_sf"/>
</dbReference>
<dbReference type="Gene3D" id="3.40.50.150">
    <property type="entry name" value="Vaccinia Virus protein VP39"/>
    <property type="match status" value="1"/>
</dbReference>
<dbReference type="CDD" id="cd02440">
    <property type="entry name" value="AdoMet_MTases"/>
    <property type="match status" value="1"/>
</dbReference>
<dbReference type="AlphaFoldDB" id="A0AAV3SUG3"/>
<reference evidence="2" key="1">
    <citation type="journal article" date="2014" name="Int. J. Syst. Evol. Microbiol.">
        <title>Complete genome sequence of Corynebacterium casei LMG S-19264T (=DSM 44701T), isolated from a smear-ripened cheese.</title>
        <authorList>
            <consortium name="US DOE Joint Genome Institute (JGI-PGF)"/>
            <person name="Walter F."/>
            <person name="Albersmeier A."/>
            <person name="Kalinowski J."/>
            <person name="Ruckert C."/>
        </authorList>
    </citation>
    <scope>NUCLEOTIDE SEQUENCE</scope>
    <source>
        <strain evidence="2">JCM 14265</strain>
    </source>
</reference>
<dbReference type="Proteomes" id="UP001567571">
    <property type="component" value="Unassembled WGS sequence"/>
</dbReference>
<dbReference type="PANTHER" id="PTHR42912">
    <property type="entry name" value="METHYLTRANSFERASE"/>
    <property type="match status" value="1"/>
</dbReference>
<dbReference type="EMBL" id="JBEDNW010000003">
    <property type="protein sequence ID" value="MEZ3166842.1"/>
    <property type="molecule type" value="Genomic_DNA"/>
</dbReference>
<reference evidence="2" key="2">
    <citation type="submission" date="2023-12" db="EMBL/GenBank/DDBJ databases">
        <authorList>
            <person name="Sun Q."/>
            <person name="Inoue M."/>
        </authorList>
    </citation>
    <scope>NUCLEOTIDE SEQUENCE</scope>
    <source>
        <strain evidence="2">JCM 14265</strain>
    </source>
</reference>
<dbReference type="EMBL" id="BAAADQ010000013">
    <property type="protein sequence ID" value="GAA0546528.1"/>
    <property type="molecule type" value="Genomic_DNA"/>
</dbReference>
<dbReference type="GO" id="GO:0032259">
    <property type="term" value="P:methylation"/>
    <property type="evidence" value="ECO:0007669"/>
    <property type="project" value="UniProtKB-KW"/>
</dbReference>
<dbReference type="GO" id="GO:0008757">
    <property type="term" value="F:S-adenosylmethionine-dependent methyltransferase activity"/>
    <property type="evidence" value="ECO:0007669"/>
    <property type="project" value="InterPro"/>
</dbReference>
<dbReference type="InterPro" id="IPR050508">
    <property type="entry name" value="Methyltransf_Superfamily"/>
</dbReference>
<protein>
    <submittedName>
        <fullName evidence="3">Methyltransferase domain-containing protein</fullName>
    </submittedName>
</protein>
<dbReference type="RefSeq" id="WP_343779003.1">
    <property type="nucleotide sequence ID" value="NZ_BAAADQ010000013.1"/>
</dbReference>
<dbReference type="Proteomes" id="UP001501425">
    <property type="component" value="Unassembled WGS sequence"/>
</dbReference>